<evidence type="ECO:0000313" key="11">
    <source>
        <dbReference type="Proteomes" id="UP000694397"/>
    </source>
</evidence>
<organism evidence="10 11">
    <name type="scientific">Scleropages formosus</name>
    <name type="common">Asian bonytongue</name>
    <name type="synonym">Osteoglossum formosum</name>
    <dbReference type="NCBI Taxonomy" id="113540"/>
    <lineage>
        <taxon>Eukaryota</taxon>
        <taxon>Metazoa</taxon>
        <taxon>Chordata</taxon>
        <taxon>Craniata</taxon>
        <taxon>Vertebrata</taxon>
        <taxon>Euteleostomi</taxon>
        <taxon>Actinopterygii</taxon>
        <taxon>Neopterygii</taxon>
        <taxon>Teleostei</taxon>
        <taxon>Osteoglossocephala</taxon>
        <taxon>Osteoglossomorpha</taxon>
        <taxon>Osteoglossiformes</taxon>
        <taxon>Osteoglossidae</taxon>
        <taxon>Scleropages</taxon>
    </lineage>
</organism>
<dbReference type="InterPro" id="IPR012341">
    <property type="entry name" value="6hp_glycosidase-like_sf"/>
</dbReference>
<dbReference type="RefSeq" id="XP_018618767.1">
    <property type="nucleotide sequence ID" value="XM_018763251.2"/>
</dbReference>
<evidence type="ECO:0000256" key="6">
    <source>
        <dbReference type="ARBA" id="ARBA00066430"/>
    </source>
</evidence>
<comment type="catalytic activity">
    <reaction evidence="4">
        <text>(5R)-5-O-[alpha-D-glucosyl-(1-&gt;2)-beta-D-galactosyl]-5-hydroxy-L-lysyl-[collagen] + H2O = (5R)-5-O-(beta-D-galactosyl)-5-hydroxy-L-lysyl-[collagen] + D-glucose</text>
        <dbReference type="Rhea" id="RHEA:11068"/>
        <dbReference type="Rhea" id="RHEA-COMP:12753"/>
        <dbReference type="Rhea" id="RHEA-COMP:12754"/>
        <dbReference type="ChEBI" id="CHEBI:4167"/>
        <dbReference type="ChEBI" id="CHEBI:15377"/>
        <dbReference type="ChEBI" id="CHEBI:133443"/>
        <dbReference type="ChEBI" id="CHEBI:133452"/>
        <dbReference type="EC" id="3.2.1.107"/>
    </reaction>
</comment>
<dbReference type="AlphaFoldDB" id="A0A8C9RPL4"/>
<dbReference type="PANTHER" id="PTHR11051:SF8">
    <property type="entry name" value="PROTEIN-GLUCOSYLGALACTOSYLHYDROXYLYSINE GLUCOSIDASE"/>
    <property type="match status" value="1"/>
</dbReference>
<evidence type="ECO:0000256" key="7">
    <source>
        <dbReference type="ARBA" id="ARBA00071505"/>
    </source>
</evidence>
<comment type="function">
    <text evidence="5">Catalyzes the hydrolysis of glucose from the disaccharide unit linked to hydroxylysine residues of collagen and collagen-like proteins.</text>
</comment>
<feature type="domain" description="Glycoside hydrolase family 65 central catalytic" evidence="9">
    <location>
        <begin position="283"/>
        <end position="489"/>
    </location>
</feature>
<accession>A0A8C9RPL4</accession>
<dbReference type="GO" id="GO:0005829">
    <property type="term" value="C:cytosol"/>
    <property type="evidence" value="ECO:0007669"/>
    <property type="project" value="TreeGrafter"/>
</dbReference>
<dbReference type="PANTHER" id="PTHR11051">
    <property type="entry name" value="GLYCOSYL HYDROLASE-RELATED"/>
    <property type="match status" value="1"/>
</dbReference>
<dbReference type="KEGG" id="sfm:108940848"/>
<evidence type="ECO:0000256" key="1">
    <source>
        <dbReference type="ARBA" id="ARBA00006768"/>
    </source>
</evidence>
<reference evidence="10" key="2">
    <citation type="submission" date="2025-08" db="UniProtKB">
        <authorList>
            <consortium name="Ensembl"/>
        </authorList>
    </citation>
    <scope>IDENTIFICATION</scope>
</reference>
<evidence type="ECO:0000256" key="8">
    <source>
        <dbReference type="ARBA" id="ARBA00079982"/>
    </source>
</evidence>
<dbReference type="EC" id="3.2.1.107" evidence="6"/>
<sequence>MTTVTPDPYIFTSDWLPSDERFLPPLANGLLGWRVFNNVMHMGGVYNGQGGQCHRADIPCPLAVQLVLGDAGVHTYSLDTRTGVFSQIVQTVNMSVSLSFYAHRSSSHILVMEVLVVRQGAAEESLTVGLKSSFKPCSEDIAFEAAEDYRGGRHIQGKTIIPEVPGGPLCSIHLIWTPLPSSVTLLPGQRQFRWVFVAVVADSEEHAKGFFDDALELMTSGDLFPSHCRVWAELWAGCGLEVSGSLPLSRALIGCLFYLLGAFPPLRKTSFRFGGVSPGGLSNGRRGQDYWGHVFWDQDTWMYPGIALFYPQLAKAVLEYRVQTVEGARDNAKQQGYKGLKFPWESAVTGKEMCPEDIIGQQEIHINGDVGMAFQNYLYLTQDLSVFKEGRGSKVVWGIADYWVSRVTWSEEEQCYHIRGVIPPDEYYSNVDNSVYTNAVAKCSLQFAVELAERLSHTAPPEWQRIADNLKIPFDSDANYHPEFDGYKKGQPVKQADVVLLGYPLGLPMTPQVRKNDLEVYAAVTDPKGPAMTWGMFALGWLELGEADKAEDQLSKCFNNIQGPFQVWSEETDGSGTVNFLTGMGGFLQAVLFGYTGFRVQRNSLDFAPLLPKDITELRVRGVTYLGNKMDWLVRAQDVCVTLREDVASSTDAEPLEIVMKGSGARIPLKPGQSVTIPREPGRIRKLESAFSCWPL</sequence>
<dbReference type="Proteomes" id="UP000694397">
    <property type="component" value="Chromosome 11"/>
</dbReference>
<keyword evidence="2" id="KW-0378">Hydrolase</keyword>
<keyword evidence="3" id="KW-0326">Glycosidase</keyword>
<reference evidence="10" key="3">
    <citation type="submission" date="2025-09" db="UniProtKB">
        <authorList>
            <consortium name="Ensembl"/>
        </authorList>
    </citation>
    <scope>IDENTIFICATION</scope>
</reference>
<name>A0A8C9RPL4_SCLFO</name>
<evidence type="ECO:0000259" key="9">
    <source>
        <dbReference type="Pfam" id="PF03632"/>
    </source>
</evidence>
<evidence type="ECO:0000313" key="10">
    <source>
        <dbReference type="Ensembl" id="ENSSFOP00015016398.1"/>
    </source>
</evidence>
<dbReference type="GeneID" id="108940848"/>
<proteinExistence type="inferred from homology"/>
<protein>
    <recommendedName>
        <fullName evidence="7">Protein-glucosylgalactosylhydroxylysine glucosidase</fullName>
        <ecNumber evidence="6">3.2.1.107</ecNumber>
    </recommendedName>
    <alternativeName>
        <fullName evidence="8">Acid trehalase-like protein 1</fullName>
    </alternativeName>
</protein>
<evidence type="ECO:0000256" key="3">
    <source>
        <dbReference type="ARBA" id="ARBA00023295"/>
    </source>
</evidence>
<gene>
    <name evidence="10" type="primary">PGGHG</name>
    <name evidence="10" type="synonym">pgghg</name>
</gene>
<dbReference type="SUPFAM" id="SSF48208">
    <property type="entry name" value="Six-hairpin glycosidases"/>
    <property type="match status" value="1"/>
</dbReference>
<evidence type="ECO:0000256" key="5">
    <source>
        <dbReference type="ARBA" id="ARBA00053339"/>
    </source>
</evidence>
<dbReference type="Gene3D" id="1.50.10.10">
    <property type="match status" value="1"/>
</dbReference>
<evidence type="ECO:0000256" key="2">
    <source>
        <dbReference type="ARBA" id="ARBA00022801"/>
    </source>
</evidence>
<dbReference type="GO" id="GO:0005975">
    <property type="term" value="P:carbohydrate metabolic process"/>
    <property type="evidence" value="ECO:0007669"/>
    <property type="project" value="InterPro"/>
</dbReference>
<dbReference type="GO" id="GO:0047402">
    <property type="term" value="F:protein-glucosylgalactosylhydroxylysine glucosidase activity"/>
    <property type="evidence" value="ECO:0007669"/>
    <property type="project" value="UniProtKB-EC"/>
</dbReference>
<comment type="similarity">
    <text evidence="1">Belongs to the glycosyl hydrolase 65 family.</text>
</comment>
<dbReference type="Gene3D" id="2.60.420.10">
    <property type="entry name" value="Maltose phosphorylase, domain 3"/>
    <property type="match status" value="1"/>
</dbReference>
<dbReference type="OrthoDB" id="200349at2759"/>
<dbReference type="FunFam" id="2.60.420.10:FF:000003">
    <property type="entry name" value="Protein-glucosylgalactosylhydroxylysine glucosidase"/>
    <property type="match status" value="1"/>
</dbReference>
<dbReference type="CTD" id="80162"/>
<dbReference type="FunFam" id="1.50.10.10:FF:000023">
    <property type="entry name" value="Protein-glucosylgalactosylhydroxylysine glucosidase"/>
    <property type="match status" value="1"/>
</dbReference>
<dbReference type="Pfam" id="PF03632">
    <property type="entry name" value="Glyco_hydro_65m"/>
    <property type="match status" value="1"/>
</dbReference>
<dbReference type="InterPro" id="IPR008928">
    <property type="entry name" value="6-hairpin_glycosidase_sf"/>
</dbReference>
<reference evidence="10 11" key="1">
    <citation type="submission" date="2019-04" db="EMBL/GenBank/DDBJ databases">
        <authorList>
            <consortium name="Wellcome Sanger Institute Data Sharing"/>
        </authorList>
    </citation>
    <scope>NUCLEOTIDE SEQUENCE [LARGE SCALE GENOMIC DNA]</scope>
</reference>
<dbReference type="GeneTree" id="ENSGT00390000006297"/>
<keyword evidence="11" id="KW-1185">Reference proteome</keyword>
<evidence type="ECO:0000256" key="4">
    <source>
        <dbReference type="ARBA" id="ARBA00051415"/>
    </source>
</evidence>
<dbReference type="Ensembl" id="ENSSFOT00015016585.2">
    <property type="protein sequence ID" value="ENSSFOP00015016398.1"/>
    <property type="gene ID" value="ENSSFOG00015010590.2"/>
</dbReference>
<dbReference type="InterPro" id="IPR005195">
    <property type="entry name" value="Glyco_hydro_65_M"/>
</dbReference>